<dbReference type="GO" id="GO:0050524">
    <property type="term" value="F:coenzyme-B sulfoethylthiotransferase activity"/>
    <property type="evidence" value="ECO:0007669"/>
    <property type="project" value="UniProtKB-EC"/>
</dbReference>
<evidence type="ECO:0000313" key="14">
    <source>
        <dbReference type="EMBL" id="HEC56859.1"/>
    </source>
</evidence>
<dbReference type="Gene3D" id="3.30.70.470">
    <property type="match status" value="1"/>
</dbReference>
<name>A0A1F2P6A2_9EURY</name>
<keyword evidence="10" id="KW-0484">Methanogenesis</keyword>
<keyword evidence="16" id="KW-1185">Reference proteome</keyword>
<dbReference type="SUPFAM" id="SSF55088">
    <property type="entry name" value="Methyl-coenzyme M reductase subunits"/>
    <property type="match status" value="1"/>
</dbReference>
<evidence type="ECO:0000256" key="8">
    <source>
        <dbReference type="ARBA" id="ARBA00022679"/>
    </source>
</evidence>
<reference evidence="15 16" key="1">
    <citation type="submission" date="2016-05" db="EMBL/GenBank/DDBJ databases">
        <title>Microbial consortia oxidize butane by reversing methanogenesis.</title>
        <authorList>
            <person name="Laso-Perez R."/>
            <person name="Richter M."/>
            <person name="Wegener G."/>
            <person name="Musat F."/>
        </authorList>
    </citation>
    <scope>NUCLEOTIDE SEQUENCE [LARGE SCALE GENOMIC DNA]</scope>
    <source>
        <strain evidence="15">BOX1</strain>
    </source>
</reference>
<dbReference type="InterPro" id="IPR009024">
    <property type="entry name" value="Me_CoM_Rdtase_Fd-like_fold"/>
</dbReference>
<comment type="cofactor">
    <cofactor evidence="1">
        <name>coenzyme F430</name>
        <dbReference type="ChEBI" id="CHEBI:60540"/>
    </cofactor>
</comment>
<protein>
    <recommendedName>
        <fullName evidence="5">coenzyme-B sulfoethylthiotransferase</fullName>
        <ecNumber evidence="5">2.8.4.1</ecNumber>
    </recommendedName>
</protein>
<dbReference type="GO" id="GO:0046872">
    <property type="term" value="F:metal ion binding"/>
    <property type="evidence" value="ECO:0007669"/>
    <property type="project" value="UniProtKB-KW"/>
</dbReference>
<evidence type="ECO:0000256" key="3">
    <source>
        <dbReference type="ARBA" id="ARBA00010434"/>
    </source>
</evidence>
<dbReference type="Gene3D" id="1.20.840.10">
    <property type="entry name" value="Methyl-coenzyme M reductase, alpha/beta subunit, C-terminal"/>
    <property type="match status" value="1"/>
</dbReference>
<gene>
    <name evidence="14" type="ORF">ENI32_03110</name>
    <name evidence="15" type="ORF">SBU_000718</name>
</gene>
<dbReference type="EC" id="2.8.4.1" evidence="5"/>
<keyword evidence="6" id="KW-0488">Methylation</keyword>
<evidence type="ECO:0000256" key="2">
    <source>
        <dbReference type="ARBA" id="ARBA00005149"/>
    </source>
</evidence>
<dbReference type="Pfam" id="PF02249">
    <property type="entry name" value="MCR_alpha"/>
    <property type="match status" value="1"/>
</dbReference>
<sequence length="554" mass="61115">MEKKSIDIIKEIFGEEDAESKHTSFYEFGGWRQSRRKREYVEIARDLVKKRGVTGYQGDRDDMGVPLGQRFIEPYYISGTDILCDAEDLHQINNAAIQQMGDDIKRTAISGLDMAHRMLEVRIGATVTPETINRYLEVANHTIVGGAVAQEHMAEINPAMTRDGYVKITTGNEDLTDHIDKQYLIDINMEYPEDQADALKEGVGSSLYQVVRVPTIAVRNADGGITHRWAANQCTLAFITAYALGGGSVLADFSLTSKHMQYVTLGTPTYPRRGPRGRGEPGGIPYAYVGDFCQADAATGDPLRYFLESMALSNFLYLNLWVNGYVIGGIGGVNAGAVIFTNNVLDEFAKHVADWIIERYGGFARAKPSFDVIRDVCHEACFHVLEEYNRYPLLLEHHWGGAIRMFVLSILGGMGPSFATGHSLAGMIGYHYVGGYLMKEAWGRGSFGSQDSVDHLNLAYAASMVPDEGLLPELRGPNISSDSTNAIVMTTSASYSVAAHAARKDAWCLSPVVKVAFSDSKLPFDFKHVRAEIARGTQHEFMPEGDRDPIKPGR</sequence>
<dbReference type="InterPro" id="IPR003183">
    <property type="entry name" value="Me_CoM_Rdtase_asu_N"/>
</dbReference>
<evidence type="ECO:0000256" key="1">
    <source>
        <dbReference type="ARBA" id="ARBA00001952"/>
    </source>
</evidence>
<feature type="domain" description="Methyl-coenzyme M reductase alpha subunit N-terminal" evidence="13">
    <location>
        <begin position="3"/>
        <end position="267"/>
    </location>
</feature>
<evidence type="ECO:0000259" key="12">
    <source>
        <dbReference type="Pfam" id="PF02249"/>
    </source>
</evidence>
<evidence type="ECO:0000256" key="7">
    <source>
        <dbReference type="ARBA" id="ARBA00022596"/>
    </source>
</evidence>
<dbReference type="Proteomes" id="UP000885936">
    <property type="component" value="Unassembled WGS sequence"/>
</dbReference>
<evidence type="ECO:0000256" key="11">
    <source>
        <dbReference type="ARBA" id="ARBA00047772"/>
    </source>
</evidence>
<comment type="pathway">
    <text evidence="2">One-carbon metabolism; methyl-coenzyme M reduction; methane from methyl-coenzyme M: step 1/1.</text>
</comment>
<reference evidence="14" key="2">
    <citation type="journal article" date="2020" name="mSystems">
        <title>Genome- and Community-Level Interaction Insights into Carbon Utilization and Element Cycling Functions of Hydrothermarchaeota in Hydrothermal Sediment.</title>
        <authorList>
            <person name="Zhou Z."/>
            <person name="Liu Y."/>
            <person name="Xu W."/>
            <person name="Pan J."/>
            <person name="Luo Z.H."/>
            <person name="Li M."/>
        </authorList>
    </citation>
    <scope>NUCLEOTIDE SEQUENCE [LARGE SCALE GENOMIC DNA]</scope>
    <source>
        <strain evidence="14">HyVt-386</strain>
    </source>
</reference>
<keyword evidence="7" id="KW-0533">Nickel</keyword>
<dbReference type="Gene3D" id="3.90.390.10">
    <property type="entry name" value="Methyl-coenzyme M Reductase, Chain A, domain 1"/>
    <property type="match status" value="1"/>
</dbReference>
<dbReference type="SMR" id="A0A1F2P6A2"/>
<evidence type="ECO:0000259" key="13">
    <source>
        <dbReference type="Pfam" id="PF02745"/>
    </source>
</evidence>
<dbReference type="EMBL" id="LYOR01000003">
    <property type="protein sequence ID" value="OFV66176.1"/>
    <property type="molecule type" value="Genomic_DNA"/>
</dbReference>
<dbReference type="GO" id="GO:0015948">
    <property type="term" value="P:methanogenesis"/>
    <property type="evidence" value="ECO:0007669"/>
    <property type="project" value="UniProtKB-KW"/>
</dbReference>
<organism evidence="15 16">
    <name type="scientific">Candidatus Syntropharchaeum butanivorans</name>
    <dbReference type="NCBI Taxonomy" id="1839936"/>
    <lineage>
        <taxon>Archaea</taxon>
        <taxon>Methanobacteriati</taxon>
        <taxon>Methanobacteriota</taxon>
        <taxon>Stenosarchaea group</taxon>
        <taxon>Methanomicrobia</taxon>
        <taxon>Methanosarcinales</taxon>
        <taxon>ANME-2 cluster</taxon>
        <taxon>Candidatus Syntropharchaeum</taxon>
    </lineage>
</organism>
<evidence type="ECO:0000313" key="16">
    <source>
        <dbReference type="Proteomes" id="UP000185779"/>
    </source>
</evidence>
<evidence type="ECO:0000256" key="6">
    <source>
        <dbReference type="ARBA" id="ARBA00022481"/>
    </source>
</evidence>
<evidence type="ECO:0000256" key="4">
    <source>
        <dbReference type="ARBA" id="ARBA00011155"/>
    </source>
</evidence>
<dbReference type="SUPFAM" id="SSF48081">
    <property type="entry name" value="Methyl-coenzyme M reductase alpha and beta chain C-terminal domain"/>
    <property type="match status" value="1"/>
</dbReference>
<comment type="similarity">
    <text evidence="3">Belongs to the methyl-coenzyme M reductase alpha subunit family.</text>
</comment>
<evidence type="ECO:0000256" key="9">
    <source>
        <dbReference type="ARBA" id="ARBA00022723"/>
    </source>
</evidence>
<feature type="domain" description="Methyl-coenzyme M reductase alpha subunit C-terminal" evidence="12">
    <location>
        <begin position="320"/>
        <end position="444"/>
    </location>
</feature>
<dbReference type="Pfam" id="PF02745">
    <property type="entry name" value="MCR_alpha_N"/>
    <property type="match status" value="1"/>
</dbReference>
<keyword evidence="8" id="KW-0808">Transferase</keyword>
<dbReference type="InterPro" id="IPR009047">
    <property type="entry name" value="Me_CoM_Rdtase_asu_C"/>
</dbReference>
<comment type="subunit">
    <text evidence="4">MCR is a hexamer of two alpha, two beta, and two gamma chains, forming a dimer of heterotrimers.</text>
</comment>
<comment type="catalytic activity">
    <reaction evidence="11">
        <text>coenzyme B + methyl-coenzyme M = methane + coenzyme M-coenzyme B heterodisulfide</text>
        <dbReference type="Rhea" id="RHEA:12532"/>
        <dbReference type="ChEBI" id="CHEBI:16183"/>
        <dbReference type="ChEBI" id="CHEBI:58286"/>
        <dbReference type="ChEBI" id="CHEBI:58411"/>
        <dbReference type="ChEBI" id="CHEBI:58596"/>
        <dbReference type="EC" id="2.8.4.1"/>
    </reaction>
    <physiologicalReaction direction="left-to-right" evidence="11">
        <dbReference type="Rhea" id="RHEA:12533"/>
    </physiologicalReaction>
</comment>
<dbReference type="InterPro" id="IPR008924">
    <property type="entry name" value="Me_CoM_Rdtase_asu/bsu_C"/>
</dbReference>
<dbReference type="STRING" id="1839936.SBU_000718"/>
<proteinExistence type="inferred from homology"/>
<evidence type="ECO:0000313" key="15">
    <source>
        <dbReference type="EMBL" id="OFV66176.1"/>
    </source>
</evidence>
<keyword evidence="9" id="KW-0479">Metal-binding</keyword>
<evidence type="ECO:0000256" key="5">
    <source>
        <dbReference type="ARBA" id="ARBA00013271"/>
    </source>
</evidence>
<comment type="caution">
    <text evidence="15">The sequence shown here is derived from an EMBL/GenBank/DDBJ whole genome shotgun (WGS) entry which is preliminary data.</text>
</comment>
<accession>A0A1F2P6A2</accession>
<dbReference type="UniPathway" id="UPA00646">
    <property type="reaction ID" value="UER00699"/>
</dbReference>
<dbReference type="InterPro" id="IPR015823">
    <property type="entry name" value="Me_CoM_Rdtase_asu_N_sub2"/>
</dbReference>
<dbReference type="AlphaFoldDB" id="A0A1F2P6A2"/>
<dbReference type="InterPro" id="IPR015811">
    <property type="entry name" value="Me_CoM_Rdtase_asu_N_sub1"/>
</dbReference>
<dbReference type="Proteomes" id="UP000185779">
    <property type="component" value="Unassembled WGS sequence"/>
</dbReference>
<dbReference type="EMBL" id="DRIE01000050">
    <property type="protein sequence ID" value="HEC56859.1"/>
    <property type="molecule type" value="Genomic_DNA"/>
</dbReference>
<evidence type="ECO:0000256" key="10">
    <source>
        <dbReference type="ARBA" id="ARBA00022994"/>
    </source>
</evidence>